<dbReference type="Pfam" id="PF00534">
    <property type="entry name" value="Glycos_transf_1"/>
    <property type="match status" value="1"/>
</dbReference>
<proteinExistence type="predicted"/>
<reference evidence="2 3" key="1">
    <citation type="submission" date="2012-11" db="EMBL/GenBank/DDBJ databases">
        <title>Whole genome sequence of Acidisphaera rubrifaciens HS-AP3.</title>
        <authorList>
            <person name="Azuma Y."/>
            <person name="Higashiura N."/>
            <person name="Hirakawa H."/>
            <person name="Matsushita K."/>
        </authorList>
    </citation>
    <scope>NUCLEOTIDE SEQUENCE [LARGE SCALE GENOMIC DNA]</scope>
    <source>
        <strain evidence="2 3">HS-AP3</strain>
    </source>
</reference>
<name>A0A0D6P993_9PROT</name>
<dbReference type="AlphaFoldDB" id="A0A0D6P993"/>
<sequence>MRVAIASVQVPFVRGGAEMLAESLCGELRAAGHEAEIVTLPFKWYPAERIADHMLACRMVDLAATGAGRIDRVIALKFPAYLMPHPDKVVWLLHQHRGAYDLWGSPLGDLTAAPHGAHMRMTIRDADRVALPEAREIYTLSANVSGRLEQHCGIASTPLYHPPPGAERIVAGEYGDYLLFPSRLNPAKRQVLALAALAHTRRPVRLVFIGGADTPEYARQVQRQAEAEGLGGRVTWLGAVPEAKKRALYAGARAVVFPPVDEDYGYVGLEAMLAGKALVTCTDSGGPLEFVQDGETGIVCAPTPESLAGAFDRLWADPALAARLGRAALDRYHDMGIGWERVLECLLG</sequence>
<dbReference type="InterPro" id="IPR001296">
    <property type="entry name" value="Glyco_trans_1"/>
</dbReference>
<gene>
    <name evidence="2" type="ORF">Asru_0524_02</name>
</gene>
<comment type="caution">
    <text evidence="2">The sequence shown here is derived from an EMBL/GenBank/DDBJ whole genome shotgun (WGS) entry which is preliminary data.</text>
</comment>
<dbReference type="Proteomes" id="UP000032680">
    <property type="component" value="Unassembled WGS sequence"/>
</dbReference>
<keyword evidence="3" id="KW-1185">Reference proteome</keyword>
<organism evidence="2 3">
    <name type="scientific">Acidisphaera rubrifaciens HS-AP3</name>
    <dbReference type="NCBI Taxonomy" id="1231350"/>
    <lineage>
        <taxon>Bacteria</taxon>
        <taxon>Pseudomonadati</taxon>
        <taxon>Pseudomonadota</taxon>
        <taxon>Alphaproteobacteria</taxon>
        <taxon>Acetobacterales</taxon>
        <taxon>Acetobacteraceae</taxon>
        <taxon>Acidisphaera</taxon>
    </lineage>
</organism>
<dbReference type="PANTHER" id="PTHR12526:SF635">
    <property type="entry name" value="GLYCOSYL TRANSFERASE GROUP 1"/>
    <property type="match status" value="1"/>
</dbReference>
<evidence type="ECO:0000313" key="2">
    <source>
        <dbReference type="EMBL" id="GAN77931.1"/>
    </source>
</evidence>
<dbReference type="CDD" id="cd03801">
    <property type="entry name" value="GT4_PimA-like"/>
    <property type="match status" value="1"/>
</dbReference>
<keyword evidence="2" id="KW-0808">Transferase</keyword>
<evidence type="ECO:0000259" key="1">
    <source>
        <dbReference type="Pfam" id="PF00534"/>
    </source>
</evidence>
<evidence type="ECO:0000313" key="3">
    <source>
        <dbReference type="Proteomes" id="UP000032680"/>
    </source>
</evidence>
<feature type="domain" description="Glycosyl transferase family 1" evidence="1">
    <location>
        <begin position="176"/>
        <end position="328"/>
    </location>
</feature>
<dbReference type="Gene3D" id="3.40.50.2000">
    <property type="entry name" value="Glycogen Phosphorylase B"/>
    <property type="match status" value="2"/>
</dbReference>
<dbReference type="OrthoDB" id="9801573at2"/>
<dbReference type="RefSeq" id="WP_048862243.1">
    <property type="nucleotide sequence ID" value="NZ_BANB01000524.1"/>
</dbReference>
<dbReference type="EMBL" id="BANB01000524">
    <property type="protein sequence ID" value="GAN77931.1"/>
    <property type="molecule type" value="Genomic_DNA"/>
</dbReference>
<accession>A0A0D6P993</accession>
<dbReference type="SUPFAM" id="SSF53756">
    <property type="entry name" value="UDP-Glycosyltransferase/glycogen phosphorylase"/>
    <property type="match status" value="1"/>
</dbReference>
<dbReference type="GO" id="GO:0016757">
    <property type="term" value="F:glycosyltransferase activity"/>
    <property type="evidence" value="ECO:0007669"/>
    <property type="project" value="InterPro"/>
</dbReference>
<dbReference type="PANTHER" id="PTHR12526">
    <property type="entry name" value="GLYCOSYLTRANSFERASE"/>
    <property type="match status" value="1"/>
</dbReference>
<protein>
    <submittedName>
        <fullName evidence="2">Glycosyl transferase</fullName>
    </submittedName>
</protein>